<evidence type="ECO:0000313" key="2">
    <source>
        <dbReference type="EMBL" id="ALC17671.1"/>
    </source>
</evidence>
<dbReference type="KEGG" id="des:DSOUD_2943"/>
<dbReference type="InterPro" id="IPR019230">
    <property type="entry name" value="RNA_MeTrfase_C_dom"/>
</dbReference>
<dbReference type="Proteomes" id="UP000057158">
    <property type="component" value="Chromosome"/>
</dbReference>
<dbReference type="AlphaFoldDB" id="A0A0M4D3C6"/>
<dbReference type="RefSeq" id="WP_053551667.1">
    <property type="nucleotide sequence ID" value="NZ_CP010802.1"/>
</dbReference>
<dbReference type="PATRIC" id="fig|1603606.3.peg.3174"/>
<reference evidence="2 3" key="1">
    <citation type="submission" date="2015-07" db="EMBL/GenBank/DDBJ databases">
        <title>Isolation and Genomic Characterization of a Novel Halophilic Metal-Reducing Deltaproteobacterium from the Deep Subsurface.</title>
        <authorList>
            <person name="Badalamenti J.P."/>
            <person name="Summers Z.M."/>
            <person name="Gralnick J.A."/>
            <person name="Bond D.R."/>
        </authorList>
    </citation>
    <scope>NUCLEOTIDE SEQUENCE [LARGE SCALE GENOMIC DNA]</scope>
    <source>
        <strain evidence="2 3">WTL</strain>
    </source>
</reference>
<sequence length="187" mass="20249">MIGRRPLAVALVHHPIVDRRGDLVTTAVTNLDIHDIARTARTYGVARYYVVTPVAEQLLLVDRILQHWRSGFGASANADRSEALSLVRSVATVEDAIEDWGAELKEEVQPVLTGASRRDGISFSACRDLLSGRPLLLVLGTGSGLAPQLFSRGWPVLEPIAGGSDYNHLPVRAAAAIILDRLLGNRE</sequence>
<dbReference type="EMBL" id="CP010802">
    <property type="protein sequence ID" value="ALC17671.1"/>
    <property type="molecule type" value="Genomic_DNA"/>
</dbReference>
<evidence type="ECO:0000313" key="3">
    <source>
        <dbReference type="Proteomes" id="UP000057158"/>
    </source>
</evidence>
<protein>
    <recommendedName>
        <fullName evidence="1">tRNA (guanine-N(1)-)-methyltransferase C-terminal domain-containing protein</fullName>
    </recommendedName>
</protein>
<name>A0A0M4D3C6_9BACT</name>
<dbReference type="OrthoDB" id="9794931at2"/>
<dbReference type="Gene3D" id="3.40.1280.10">
    <property type="match status" value="1"/>
</dbReference>
<dbReference type="InterPro" id="IPR029026">
    <property type="entry name" value="tRNA_m1G_MTases_N"/>
</dbReference>
<feature type="domain" description="tRNA (guanine-N(1)-)-methyltransferase C-terminal" evidence="1">
    <location>
        <begin position="7"/>
        <end position="184"/>
    </location>
</feature>
<dbReference type="Pfam" id="PF09936">
    <property type="entry name" value="Methyltrn_RNA_4"/>
    <property type="match status" value="1"/>
</dbReference>
<accession>A0A0M4D3C6</accession>
<gene>
    <name evidence="2" type="ORF">DSOUD_2943</name>
</gene>
<keyword evidence="3" id="KW-1185">Reference proteome</keyword>
<dbReference type="STRING" id="1603606.DSOUD_2943"/>
<dbReference type="CDD" id="cd18085">
    <property type="entry name" value="TM1570-like"/>
    <property type="match status" value="1"/>
</dbReference>
<evidence type="ECO:0000259" key="1">
    <source>
        <dbReference type="Pfam" id="PF09936"/>
    </source>
</evidence>
<proteinExistence type="predicted"/>
<organism evidence="2 3">
    <name type="scientific">Desulfuromonas soudanensis</name>
    <dbReference type="NCBI Taxonomy" id="1603606"/>
    <lineage>
        <taxon>Bacteria</taxon>
        <taxon>Pseudomonadati</taxon>
        <taxon>Thermodesulfobacteriota</taxon>
        <taxon>Desulfuromonadia</taxon>
        <taxon>Desulfuromonadales</taxon>
        <taxon>Desulfuromonadaceae</taxon>
        <taxon>Desulfuromonas</taxon>
    </lineage>
</organism>